<dbReference type="Proteomes" id="UP000321617">
    <property type="component" value="Unassembled WGS sequence"/>
</dbReference>
<keyword evidence="2" id="KW-1133">Transmembrane helix</keyword>
<evidence type="ECO:0008006" key="5">
    <source>
        <dbReference type="Google" id="ProtNLM"/>
    </source>
</evidence>
<accession>A0A562VCQ9</accession>
<dbReference type="OrthoDB" id="6712920at2"/>
<dbReference type="AlphaFoldDB" id="A0A562VCQ9"/>
<protein>
    <recommendedName>
        <fullName evidence="5">Methionine/alanine importer small subunit</fullName>
    </recommendedName>
</protein>
<keyword evidence="2" id="KW-0472">Membrane</keyword>
<proteinExistence type="predicted"/>
<keyword evidence="2" id="KW-0812">Transmembrane</keyword>
<organism evidence="3 4">
    <name type="scientific">Stackebrandtia albiflava</name>
    <dbReference type="NCBI Taxonomy" id="406432"/>
    <lineage>
        <taxon>Bacteria</taxon>
        <taxon>Bacillati</taxon>
        <taxon>Actinomycetota</taxon>
        <taxon>Actinomycetes</taxon>
        <taxon>Glycomycetales</taxon>
        <taxon>Glycomycetaceae</taxon>
        <taxon>Stackebrandtia</taxon>
    </lineage>
</organism>
<dbReference type="EMBL" id="VLLL01000005">
    <property type="protein sequence ID" value="TWJ15645.1"/>
    <property type="molecule type" value="Genomic_DNA"/>
</dbReference>
<evidence type="ECO:0000256" key="2">
    <source>
        <dbReference type="SAM" id="Phobius"/>
    </source>
</evidence>
<dbReference type="RefSeq" id="WP_147134674.1">
    <property type="nucleotide sequence ID" value="NZ_BAABIJ010000001.1"/>
</dbReference>
<reference evidence="3 4" key="1">
    <citation type="journal article" date="2013" name="Stand. Genomic Sci.">
        <title>Genomic Encyclopedia of Type Strains, Phase I: The one thousand microbial genomes (KMG-I) project.</title>
        <authorList>
            <person name="Kyrpides N.C."/>
            <person name="Woyke T."/>
            <person name="Eisen J.A."/>
            <person name="Garrity G."/>
            <person name="Lilburn T.G."/>
            <person name="Beck B.J."/>
            <person name="Whitman W.B."/>
            <person name="Hugenholtz P."/>
            <person name="Klenk H.P."/>
        </authorList>
    </citation>
    <scope>NUCLEOTIDE SEQUENCE [LARGE SCALE GENOMIC DNA]</scope>
    <source>
        <strain evidence="3 4">DSM 45044</strain>
    </source>
</reference>
<evidence type="ECO:0000313" key="4">
    <source>
        <dbReference type="Proteomes" id="UP000321617"/>
    </source>
</evidence>
<evidence type="ECO:0000256" key="1">
    <source>
        <dbReference type="SAM" id="MobiDB-lite"/>
    </source>
</evidence>
<gene>
    <name evidence="3" type="ORF">LX16_1356</name>
</gene>
<dbReference type="NCBIfam" id="NF033493">
    <property type="entry name" value="MetS_like_NSS"/>
    <property type="match status" value="1"/>
</dbReference>
<comment type="caution">
    <text evidence="3">The sequence shown here is derived from an EMBL/GenBank/DDBJ whole genome shotgun (WGS) entry which is preliminary data.</text>
</comment>
<feature type="transmembrane region" description="Helical" evidence="2">
    <location>
        <begin position="6"/>
        <end position="28"/>
    </location>
</feature>
<sequence>MSIGGVTMLVISILVMWGGLAVTVVVLARHRERREMPVTGPGRESRPGAGPDVRRHAAPPRWRD</sequence>
<name>A0A562VCQ9_9ACTN</name>
<feature type="region of interest" description="Disordered" evidence="1">
    <location>
        <begin position="33"/>
        <end position="64"/>
    </location>
</feature>
<keyword evidence="4" id="KW-1185">Reference proteome</keyword>
<evidence type="ECO:0000313" key="3">
    <source>
        <dbReference type="EMBL" id="TWJ15645.1"/>
    </source>
</evidence>